<sequence>MAHVVAGSWISAAGQMMGYFLQVRKQTAMDEHLPTTKLVENWKFLLVVTIGLILIAYTIPVSQMFIDPPSDAKGFGEGKI</sequence>
<name>A0A9Q8CJM2_9STAP</name>
<dbReference type="Proteomes" id="UP000295280">
    <property type="component" value="Unassembled WGS sequence"/>
</dbReference>
<keyword evidence="1" id="KW-0472">Membrane</keyword>
<protein>
    <submittedName>
        <fullName evidence="2">Uncharacterized protein</fullName>
    </submittedName>
</protein>
<accession>A0A9Q8CJM2</accession>
<keyword evidence="3" id="KW-1185">Reference proteome</keyword>
<dbReference type="AlphaFoldDB" id="A0A9Q8CJM2"/>
<evidence type="ECO:0000313" key="3">
    <source>
        <dbReference type="Proteomes" id="UP000295280"/>
    </source>
</evidence>
<dbReference type="EMBL" id="SCWD01000001">
    <property type="protein sequence ID" value="TDM04244.1"/>
    <property type="molecule type" value="Genomic_DNA"/>
</dbReference>
<dbReference type="OrthoDB" id="9764568at2"/>
<evidence type="ECO:0000256" key="1">
    <source>
        <dbReference type="SAM" id="Phobius"/>
    </source>
</evidence>
<proteinExistence type="predicted"/>
<organism evidence="2 3">
    <name type="scientific">Macrococcus carouselicus</name>
    <dbReference type="NCBI Taxonomy" id="69969"/>
    <lineage>
        <taxon>Bacteria</taxon>
        <taxon>Bacillati</taxon>
        <taxon>Bacillota</taxon>
        <taxon>Bacilli</taxon>
        <taxon>Bacillales</taxon>
        <taxon>Staphylococcaceae</taxon>
        <taxon>Macrococcus</taxon>
    </lineage>
</organism>
<comment type="caution">
    <text evidence="2">The sequence shown here is derived from an EMBL/GenBank/DDBJ whole genome shotgun (WGS) entry which is preliminary data.</text>
</comment>
<keyword evidence="1" id="KW-1133">Transmembrane helix</keyword>
<feature type="transmembrane region" description="Helical" evidence="1">
    <location>
        <begin position="6"/>
        <end position="23"/>
    </location>
</feature>
<keyword evidence="1" id="KW-0812">Transmembrane</keyword>
<reference evidence="2 3" key="1">
    <citation type="submission" date="2019-01" db="EMBL/GenBank/DDBJ databases">
        <title>Draft genome sequences of the type strains of six Macrococcus species.</title>
        <authorList>
            <person name="Mazhar S."/>
            <person name="Altermann E."/>
            <person name="Hill C."/>
            <person name="Mcauliffe O."/>
        </authorList>
    </citation>
    <scope>NUCLEOTIDE SEQUENCE [LARGE SCALE GENOMIC DNA]</scope>
    <source>
        <strain evidence="2 3">ATCC 51828</strain>
    </source>
</reference>
<feature type="transmembrane region" description="Helical" evidence="1">
    <location>
        <begin position="44"/>
        <end position="66"/>
    </location>
</feature>
<dbReference type="RefSeq" id="WP_133417105.1">
    <property type="nucleotide sequence ID" value="NZ_SCWD01000001.1"/>
</dbReference>
<evidence type="ECO:0000313" key="2">
    <source>
        <dbReference type="EMBL" id="TDM04244.1"/>
    </source>
</evidence>
<gene>
    <name evidence="2" type="ORF">ERX40_03490</name>
</gene>